<dbReference type="Proteomes" id="UP000632377">
    <property type="component" value="Unassembled WGS sequence"/>
</dbReference>
<evidence type="ECO:0000313" key="1">
    <source>
        <dbReference type="EMBL" id="MBL4934371.1"/>
    </source>
</evidence>
<evidence type="ECO:0000313" key="2">
    <source>
        <dbReference type="Proteomes" id="UP000632377"/>
    </source>
</evidence>
<accession>A0ABS1T6S6</accession>
<sequence>MDGKKQIKTFENNNWVGNGYSDWDGLINPCDSGVNLFTNVLTISNFSDEYLTAEYGLTLSCLKKDVYLKSFFV</sequence>
<proteinExistence type="predicted"/>
<comment type="caution">
    <text evidence="1">The sequence shown here is derived from an EMBL/GenBank/DDBJ whole genome shotgun (WGS) entry which is preliminary data.</text>
</comment>
<gene>
    <name evidence="1" type="ORF">JK636_01215</name>
</gene>
<reference evidence="1 2" key="1">
    <citation type="submission" date="2021-01" db="EMBL/GenBank/DDBJ databases">
        <title>Genome public.</title>
        <authorList>
            <person name="Liu C."/>
            <person name="Sun Q."/>
        </authorList>
    </citation>
    <scope>NUCLEOTIDE SEQUENCE [LARGE SCALE GENOMIC DNA]</scope>
    <source>
        <strain evidence="1 2">YIM B02515</strain>
    </source>
</reference>
<dbReference type="RefSeq" id="WP_338025710.1">
    <property type="nucleotide sequence ID" value="NZ_JAESWC010000001.1"/>
</dbReference>
<dbReference type="InterPro" id="IPR046141">
    <property type="entry name" value="DUF6143"/>
</dbReference>
<organism evidence="1 2">
    <name type="scientific">Clostridium rhizosphaerae</name>
    <dbReference type="NCBI Taxonomy" id="2803861"/>
    <lineage>
        <taxon>Bacteria</taxon>
        <taxon>Bacillati</taxon>
        <taxon>Bacillota</taxon>
        <taxon>Clostridia</taxon>
        <taxon>Eubacteriales</taxon>
        <taxon>Clostridiaceae</taxon>
        <taxon>Clostridium</taxon>
    </lineage>
</organism>
<protein>
    <submittedName>
        <fullName evidence="1">Uncharacterized protein</fullName>
    </submittedName>
</protein>
<dbReference type="EMBL" id="JAESWC010000001">
    <property type="protein sequence ID" value="MBL4934371.1"/>
    <property type="molecule type" value="Genomic_DNA"/>
</dbReference>
<keyword evidence="2" id="KW-1185">Reference proteome</keyword>
<name>A0ABS1T6S6_9CLOT</name>
<dbReference type="Pfam" id="PF19640">
    <property type="entry name" value="DUF6143"/>
    <property type="match status" value="1"/>
</dbReference>